<organism evidence="5 6">
    <name type="scientific">Oceanidesulfovibrio marinus</name>
    <dbReference type="NCBI Taxonomy" id="370038"/>
    <lineage>
        <taxon>Bacteria</taxon>
        <taxon>Pseudomonadati</taxon>
        <taxon>Thermodesulfobacteriota</taxon>
        <taxon>Desulfovibrionia</taxon>
        <taxon>Desulfovibrionales</taxon>
        <taxon>Desulfovibrionaceae</taxon>
        <taxon>Oceanidesulfovibrio</taxon>
    </lineage>
</organism>
<evidence type="ECO:0000313" key="5">
    <source>
        <dbReference type="EMBL" id="TVM35833.1"/>
    </source>
</evidence>
<name>A0A6P1ZJS9_9BACT</name>
<protein>
    <submittedName>
        <fullName evidence="5">Envelope stress response membrane protein PspC</fullName>
    </submittedName>
    <submittedName>
        <fullName evidence="4">PspC domain-containing protein</fullName>
    </submittedName>
</protein>
<keyword evidence="2" id="KW-0472">Membrane</keyword>
<evidence type="ECO:0000256" key="1">
    <source>
        <dbReference type="SAM" id="MobiDB-lite"/>
    </source>
</evidence>
<keyword evidence="7" id="KW-1185">Reference proteome</keyword>
<feature type="domain" description="Phage shock protein PspC N-terminal" evidence="3">
    <location>
        <begin position="9"/>
        <end position="63"/>
    </location>
</feature>
<dbReference type="RefSeq" id="WP_144234168.1">
    <property type="nucleotide sequence ID" value="NZ_CP039543.1"/>
</dbReference>
<sequence length="142" mass="16559">MNYGRRRGPYRARDGAILGVIKGLAEYFSFPVFWMRVIGVFFMLATGFWPAVFVYLIVALIMKPTPREYAQPCGNQGSYESGQSAQSGRYSQTSCGPQPSRAQQLKKRFDRLEQRIRRMEDVVTSREFEWDSRMGRRRQSQR</sequence>
<evidence type="ECO:0000259" key="3">
    <source>
        <dbReference type="Pfam" id="PF04024"/>
    </source>
</evidence>
<dbReference type="Pfam" id="PF04024">
    <property type="entry name" value="PspC"/>
    <property type="match status" value="1"/>
</dbReference>
<evidence type="ECO:0000313" key="4">
    <source>
        <dbReference type="EMBL" id="QJT10050.1"/>
    </source>
</evidence>
<reference evidence="4 7" key="2">
    <citation type="submission" date="2019-04" db="EMBL/GenBank/DDBJ databases">
        <title>Isolation and culture of sulfate reducing bacteria from the cold seep of the South China Sea.</title>
        <authorList>
            <person name="Sun C."/>
            <person name="Liu R."/>
        </authorList>
    </citation>
    <scope>NUCLEOTIDE SEQUENCE [LARGE SCALE GENOMIC DNA]</scope>
    <source>
        <strain evidence="4 7">CS1</strain>
    </source>
</reference>
<feature type="transmembrane region" description="Helical" evidence="2">
    <location>
        <begin position="40"/>
        <end position="62"/>
    </location>
</feature>
<reference evidence="5 6" key="1">
    <citation type="submission" date="2018-06" db="EMBL/GenBank/DDBJ databases">
        <title>Complete genome of Desulfovibrio marinus P48SEP.</title>
        <authorList>
            <person name="Crispim J.S."/>
            <person name="Vidigal P.M.P."/>
            <person name="Silva L.C.F."/>
            <person name="Araujo L.C."/>
            <person name="Laguardia C.N."/>
            <person name="Dias R.S."/>
            <person name="Sousa M.P."/>
            <person name="Paula S.O."/>
            <person name="Silva C."/>
        </authorList>
    </citation>
    <scope>NUCLEOTIDE SEQUENCE [LARGE SCALE GENOMIC DNA]</scope>
    <source>
        <strain evidence="5 6">P48SEP</strain>
    </source>
</reference>
<feature type="region of interest" description="Disordered" evidence="1">
    <location>
        <begin position="71"/>
        <end position="105"/>
    </location>
</feature>
<dbReference type="Proteomes" id="UP000434052">
    <property type="component" value="Unassembled WGS sequence"/>
</dbReference>
<proteinExistence type="predicted"/>
<keyword evidence="2" id="KW-0812">Transmembrane</keyword>
<evidence type="ECO:0000313" key="7">
    <source>
        <dbReference type="Proteomes" id="UP000503251"/>
    </source>
</evidence>
<evidence type="ECO:0000256" key="2">
    <source>
        <dbReference type="SAM" id="Phobius"/>
    </source>
</evidence>
<dbReference type="InterPro" id="IPR007168">
    <property type="entry name" value="Phageshock_PspC_N"/>
</dbReference>
<accession>A0A6P1ZJS9</accession>
<dbReference type="EMBL" id="CP039543">
    <property type="protein sequence ID" value="QJT10050.1"/>
    <property type="molecule type" value="Genomic_DNA"/>
</dbReference>
<evidence type="ECO:0000313" key="6">
    <source>
        <dbReference type="Proteomes" id="UP000434052"/>
    </source>
</evidence>
<dbReference type="OrthoDB" id="7359894at2"/>
<dbReference type="Proteomes" id="UP000503251">
    <property type="component" value="Chromosome"/>
</dbReference>
<feature type="compositionally biased region" description="Polar residues" evidence="1">
    <location>
        <begin position="73"/>
        <end position="103"/>
    </location>
</feature>
<keyword evidence="2" id="KW-1133">Transmembrane helix</keyword>
<gene>
    <name evidence="5" type="ORF">DQK91_04005</name>
    <name evidence="4" type="ORF">E8L03_14435</name>
</gene>
<dbReference type="EMBL" id="QMIF01000002">
    <property type="protein sequence ID" value="TVM35833.1"/>
    <property type="molecule type" value="Genomic_DNA"/>
</dbReference>
<dbReference type="AlphaFoldDB" id="A0A6P1ZJS9"/>